<dbReference type="STRING" id="1166340.SAMN05192583_0274"/>
<feature type="transmembrane region" description="Helical" evidence="7">
    <location>
        <begin position="143"/>
        <end position="161"/>
    </location>
</feature>
<comment type="similarity">
    <text evidence="2">Belongs to the polysaccharide synthase family.</text>
</comment>
<dbReference type="PANTHER" id="PTHR30250">
    <property type="entry name" value="PST FAMILY PREDICTED COLANIC ACID TRANSPORTER"/>
    <property type="match status" value="1"/>
</dbReference>
<keyword evidence="9" id="KW-1185">Reference proteome</keyword>
<evidence type="ECO:0000256" key="6">
    <source>
        <dbReference type="ARBA" id="ARBA00023136"/>
    </source>
</evidence>
<feature type="transmembrane region" description="Helical" evidence="7">
    <location>
        <begin position="407"/>
        <end position="428"/>
    </location>
</feature>
<gene>
    <name evidence="8" type="ORF">SAMN05192583_0274</name>
</gene>
<reference evidence="9" key="1">
    <citation type="submission" date="2016-10" db="EMBL/GenBank/DDBJ databases">
        <authorList>
            <person name="Varghese N."/>
            <person name="Submissions S."/>
        </authorList>
    </citation>
    <scope>NUCLEOTIDE SEQUENCE [LARGE SCALE GENOMIC DNA]</scope>
    <source>
        <strain evidence="9">S6-262</strain>
    </source>
</reference>
<feature type="transmembrane region" description="Helical" evidence="7">
    <location>
        <begin position="80"/>
        <end position="103"/>
    </location>
</feature>
<feature type="transmembrane region" description="Helical" evidence="7">
    <location>
        <begin position="109"/>
        <end position="131"/>
    </location>
</feature>
<dbReference type="Proteomes" id="UP000199206">
    <property type="component" value="Unassembled WGS sequence"/>
</dbReference>
<proteinExistence type="inferred from homology"/>
<evidence type="ECO:0000256" key="1">
    <source>
        <dbReference type="ARBA" id="ARBA00004651"/>
    </source>
</evidence>
<dbReference type="InterPro" id="IPR050833">
    <property type="entry name" value="Poly_Biosynth_Transport"/>
</dbReference>
<organism evidence="8 9">
    <name type="scientific">Sphingomonas gellani</name>
    <dbReference type="NCBI Taxonomy" id="1166340"/>
    <lineage>
        <taxon>Bacteria</taxon>
        <taxon>Pseudomonadati</taxon>
        <taxon>Pseudomonadota</taxon>
        <taxon>Alphaproteobacteria</taxon>
        <taxon>Sphingomonadales</taxon>
        <taxon>Sphingomonadaceae</taxon>
        <taxon>Sphingomonas</taxon>
    </lineage>
</organism>
<evidence type="ECO:0000256" key="2">
    <source>
        <dbReference type="ARBA" id="ARBA00007430"/>
    </source>
</evidence>
<evidence type="ECO:0000313" key="9">
    <source>
        <dbReference type="Proteomes" id="UP000199206"/>
    </source>
</evidence>
<evidence type="ECO:0000313" key="8">
    <source>
        <dbReference type="EMBL" id="SEM45598.1"/>
    </source>
</evidence>
<keyword evidence="3" id="KW-1003">Cell membrane</keyword>
<dbReference type="AlphaFoldDB" id="A0A1H7YJU5"/>
<evidence type="ECO:0000256" key="4">
    <source>
        <dbReference type="ARBA" id="ARBA00022692"/>
    </source>
</evidence>
<keyword evidence="4 7" id="KW-0812">Transmembrane</keyword>
<evidence type="ECO:0000256" key="7">
    <source>
        <dbReference type="SAM" id="Phobius"/>
    </source>
</evidence>
<feature type="transmembrane region" description="Helical" evidence="7">
    <location>
        <begin position="38"/>
        <end position="59"/>
    </location>
</feature>
<accession>A0A1H7YJU5</accession>
<comment type="subcellular location">
    <subcellularLocation>
        <location evidence="1">Cell membrane</location>
        <topology evidence="1">Multi-pass membrane protein</topology>
    </subcellularLocation>
</comment>
<feature type="transmembrane region" description="Helical" evidence="7">
    <location>
        <begin position="351"/>
        <end position="372"/>
    </location>
</feature>
<keyword evidence="6 7" id="KW-0472">Membrane</keyword>
<dbReference type="OrthoDB" id="7356923at2"/>
<name>A0A1H7YJU5_9SPHN</name>
<dbReference type="EMBL" id="FOCF01000001">
    <property type="protein sequence ID" value="SEM45598.1"/>
    <property type="molecule type" value="Genomic_DNA"/>
</dbReference>
<evidence type="ECO:0000256" key="5">
    <source>
        <dbReference type="ARBA" id="ARBA00022989"/>
    </source>
</evidence>
<dbReference type="PANTHER" id="PTHR30250:SF10">
    <property type="entry name" value="LIPOPOLYSACCHARIDE BIOSYNTHESIS PROTEIN WZXC"/>
    <property type="match status" value="1"/>
</dbReference>
<keyword evidence="5 7" id="KW-1133">Transmembrane helix</keyword>
<feature type="transmembrane region" description="Helical" evidence="7">
    <location>
        <begin position="378"/>
        <end position="395"/>
    </location>
</feature>
<feature type="transmembrane region" description="Helical" evidence="7">
    <location>
        <begin position="434"/>
        <end position="458"/>
    </location>
</feature>
<sequence length="483" mass="51731">MSVRIAALWSVTGQWLVFVLNFAVSVILARYLLPPSAVGTYSVGFAAAAMISTLQDFGLSRFLLRSEELTDQMIATCTTITLCVGAAICAVIAGLSLPAAWYYQNTQLVPIMVLIGGAFLLLPLNVVPVALLQRAVDFRTLSLVGLCAAAANGVVSILFAWRGYGPVALALGFFAQQAVRGVTAALLSPRGMRWTPSFKGARPVISFGGGTTVLAISGALGTRSPDLIIGRVLGMRAVGLFGRAAGMVDGLRTLLDGGISSVFYSHFAQLIRTKRRLDGVYLDLVACYTSIMWPAMILLSLLATPIVTLVYGTGWREAADAMRWVALSELVFFALPLHTEVPLLSGHLKELLVRNVLDTAAALICLLCLVRFGLEAAAIARLVYGGIWFFIYLGMMRRIVGFARTALFATHARSGLCTLAACLPAAVFSHGGTILTISIAVGSMIVGAGLWLVALALLRHPTWRELERGVEMIRPYLPRRATI</sequence>
<dbReference type="Pfam" id="PF13440">
    <property type="entry name" value="Polysacc_synt_3"/>
    <property type="match status" value="1"/>
</dbReference>
<evidence type="ECO:0000256" key="3">
    <source>
        <dbReference type="ARBA" id="ARBA00022475"/>
    </source>
</evidence>
<dbReference type="GO" id="GO:0005886">
    <property type="term" value="C:plasma membrane"/>
    <property type="evidence" value="ECO:0007669"/>
    <property type="project" value="UniProtKB-SubCell"/>
</dbReference>
<dbReference type="RefSeq" id="WP_093663672.1">
    <property type="nucleotide sequence ID" value="NZ_FOCF01000001.1"/>
</dbReference>
<protein>
    <submittedName>
        <fullName evidence="8">Membrane protein involved in the export of O-antigen and teichoic acid</fullName>
    </submittedName>
</protein>
<feature type="transmembrane region" description="Helical" evidence="7">
    <location>
        <begin position="7"/>
        <end position="32"/>
    </location>
</feature>